<dbReference type="Proteomes" id="UP001231189">
    <property type="component" value="Unassembled WGS sequence"/>
</dbReference>
<dbReference type="CDD" id="cd01837">
    <property type="entry name" value="SGNH_plant_lipase_like"/>
    <property type="match status" value="1"/>
</dbReference>
<gene>
    <name evidence="5" type="ORF">QYE76_035750</name>
</gene>
<dbReference type="PANTHER" id="PTHR45648:SF46">
    <property type="entry name" value="OS06G0725100 PROTEIN"/>
    <property type="match status" value="1"/>
</dbReference>
<proteinExistence type="inferred from homology"/>
<keyword evidence="4" id="KW-0732">Signal</keyword>
<evidence type="ECO:0000313" key="5">
    <source>
        <dbReference type="EMBL" id="KAK1612077.1"/>
    </source>
</evidence>
<keyword evidence="3" id="KW-0443">Lipid metabolism</keyword>
<comment type="caution">
    <text evidence="5">The sequence shown here is derived from an EMBL/GenBank/DDBJ whole genome shotgun (WGS) entry which is preliminary data.</text>
</comment>
<dbReference type="Gene3D" id="3.40.50.1110">
    <property type="entry name" value="SGNH hydrolase"/>
    <property type="match status" value="1"/>
</dbReference>
<evidence type="ECO:0000256" key="3">
    <source>
        <dbReference type="ARBA" id="ARBA00022963"/>
    </source>
</evidence>
<protein>
    <recommendedName>
        <fullName evidence="7">GDSL esterase/lipase</fullName>
    </recommendedName>
</protein>
<reference evidence="5" key="1">
    <citation type="submission" date="2023-07" db="EMBL/GenBank/DDBJ databases">
        <title>A chromosome-level genome assembly of Lolium multiflorum.</title>
        <authorList>
            <person name="Chen Y."/>
            <person name="Copetti D."/>
            <person name="Kolliker R."/>
            <person name="Studer B."/>
        </authorList>
    </citation>
    <scope>NUCLEOTIDE SEQUENCE</scope>
    <source>
        <strain evidence="5">02402/16</strain>
        <tissue evidence="5">Leaf</tissue>
    </source>
</reference>
<keyword evidence="6" id="KW-1185">Reference proteome</keyword>
<evidence type="ECO:0000256" key="4">
    <source>
        <dbReference type="SAM" id="SignalP"/>
    </source>
</evidence>
<keyword evidence="3" id="KW-0442">Lipid degradation</keyword>
<feature type="signal peptide" evidence="4">
    <location>
        <begin position="1"/>
        <end position="27"/>
    </location>
</feature>
<dbReference type="AlphaFoldDB" id="A0AAD8VLG3"/>
<dbReference type="PANTHER" id="PTHR45648">
    <property type="entry name" value="GDSL LIPASE/ACYLHYDROLASE FAMILY PROTEIN (AFU_ORTHOLOGUE AFUA_4G14700)"/>
    <property type="match status" value="1"/>
</dbReference>
<keyword evidence="2" id="KW-0378">Hydrolase</keyword>
<comment type="similarity">
    <text evidence="1">Belongs to the 'GDSL' lipolytic enzyme family.</text>
</comment>
<sequence>MGYGQTMKQVLVAVLAIISIRRHLVAAAGDAVQPSSKGLKQVPAMYVFGDSTLDVGNNNYLAGADVPRANTPLHGVDYPGSKPTGRFSNGYNIADSIAKKLGLKESPPAYLSLAQGTTPLVVTALAEGVSYASAGAGILDSTHAGDNIPLSKQVMYFESTKAKMQAKVGSAAVRILLSRSFFLISVGSNDLFVFAAAPTDVVALYSSLISGYNTTITSLYNMGARKFGILNVGLLGCVPTVRVLNSTGACNDGLNLLAAGFDDALNSLLASLAAKLPGLVYSLADFYSHTEVTFANPQASGYVNIDSACCGSGRLGAESDCLPNSALCGDHDKFVFWDRVHPSQRAGELSAAAFYDGPAEFTAPINFKQLAQKI</sequence>
<dbReference type="InterPro" id="IPR035669">
    <property type="entry name" value="SGNH_plant_lipase-like"/>
</dbReference>
<evidence type="ECO:0000256" key="2">
    <source>
        <dbReference type="ARBA" id="ARBA00022801"/>
    </source>
</evidence>
<evidence type="ECO:0008006" key="7">
    <source>
        <dbReference type="Google" id="ProtNLM"/>
    </source>
</evidence>
<dbReference type="Pfam" id="PF00657">
    <property type="entry name" value="Lipase_GDSL"/>
    <property type="match status" value="1"/>
</dbReference>
<dbReference type="EMBL" id="JAUUTY010000007">
    <property type="protein sequence ID" value="KAK1612077.1"/>
    <property type="molecule type" value="Genomic_DNA"/>
</dbReference>
<dbReference type="GO" id="GO:0016788">
    <property type="term" value="F:hydrolase activity, acting on ester bonds"/>
    <property type="evidence" value="ECO:0007669"/>
    <property type="project" value="InterPro"/>
</dbReference>
<name>A0AAD8VLG3_LOLMU</name>
<feature type="chain" id="PRO_5042003366" description="GDSL esterase/lipase" evidence="4">
    <location>
        <begin position="28"/>
        <end position="374"/>
    </location>
</feature>
<dbReference type="InterPro" id="IPR001087">
    <property type="entry name" value="GDSL"/>
</dbReference>
<organism evidence="5 6">
    <name type="scientific">Lolium multiflorum</name>
    <name type="common">Italian ryegrass</name>
    <name type="synonym">Lolium perenne subsp. multiflorum</name>
    <dbReference type="NCBI Taxonomy" id="4521"/>
    <lineage>
        <taxon>Eukaryota</taxon>
        <taxon>Viridiplantae</taxon>
        <taxon>Streptophyta</taxon>
        <taxon>Embryophyta</taxon>
        <taxon>Tracheophyta</taxon>
        <taxon>Spermatophyta</taxon>
        <taxon>Magnoliopsida</taxon>
        <taxon>Liliopsida</taxon>
        <taxon>Poales</taxon>
        <taxon>Poaceae</taxon>
        <taxon>BOP clade</taxon>
        <taxon>Pooideae</taxon>
        <taxon>Poodae</taxon>
        <taxon>Poeae</taxon>
        <taxon>Poeae Chloroplast Group 2 (Poeae type)</taxon>
        <taxon>Loliodinae</taxon>
        <taxon>Loliinae</taxon>
        <taxon>Lolium</taxon>
    </lineage>
</organism>
<dbReference type="GO" id="GO:0016042">
    <property type="term" value="P:lipid catabolic process"/>
    <property type="evidence" value="ECO:0007669"/>
    <property type="project" value="UniProtKB-KW"/>
</dbReference>
<accession>A0AAD8VLG3</accession>
<evidence type="ECO:0000256" key="1">
    <source>
        <dbReference type="ARBA" id="ARBA00008668"/>
    </source>
</evidence>
<evidence type="ECO:0000313" key="6">
    <source>
        <dbReference type="Proteomes" id="UP001231189"/>
    </source>
</evidence>
<dbReference type="InterPro" id="IPR051058">
    <property type="entry name" value="GDSL_Est/Lipase"/>
</dbReference>
<dbReference type="InterPro" id="IPR036514">
    <property type="entry name" value="SGNH_hydro_sf"/>
</dbReference>